<dbReference type="PANTHER" id="PTHR33164">
    <property type="entry name" value="TRANSCRIPTIONAL REGULATOR, MARR FAMILY"/>
    <property type="match status" value="1"/>
</dbReference>
<dbReference type="AlphaFoldDB" id="A0A074TFM6"/>
<sequence length="149" mass="16957">MTDRIEDNTSFAPLLIAVAQSWRREIARELSREGWSDAMALPMVHLLRDGDGIRQTELARRVGVEGTALVRILDVLERDGYLRREGDPSDRRAKLVYLTQMGRTHAQNASDLLRALRMRLLGDVSREDLAATERVLARLSNALYLDEKE</sequence>
<keyword evidence="1" id="KW-0805">Transcription regulation</keyword>
<evidence type="ECO:0000313" key="6">
    <source>
        <dbReference type="Proteomes" id="UP000027725"/>
    </source>
</evidence>
<organism evidence="5 6">
    <name type="scientific">Thioclava dalianensis</name>
    <dbReference type="NCBI Taxonomy" id="1185766"/>
    <lineage>
        <taxon>Bacteria</taxon>
        <taxon>Pseudomonadati</taxon>
        <taxon>Pseudomonadota</taxon>
        <taxon>Alphaproteobacteria</taxon>
        <taxon>Rhodobacterales</taxon>
        <taxon>Paracoccaceae</taxon>
        <taxon>Thioclava</taxon>
    </lineage>
</organism>
<dbReference type="PANTHER" id="PTHR33164:SF64">
    <property type="entry name" value="TRANSCRIPTIONAL REGULATOR SLYA"/>
    <property type="match status" value="1"/>
</dbReference>
<dbReference type="STRING" id="1185766.SAMN05216224_102302"/>
<dbReference type="InterPro" id="IPR039422">
    <property type="entry name" value="MarR/SlyA-like"/>
</dbReference>
<keyword evidence="6" id="KW-1185">Reference proteome</keyword>
<dbReference type="InterPro" id="IPR036390">
    <property type="entry name" value="WH_DNA-bd_sf"/>
</dbReference>
<evidence type="ECO:0000256" key="1">
    <source>
        <dbReference type="ARBA" id="ARBA00023015"/>
    </source>
</evidence>
<dbReference type="InterPro" id="IPR023187">
    <property type="entry name" value="Tscrpt_reg_MarR-type_CS"/>
</dbReference>
<name>A0A074TFM6_9RHOB</name>
<dbReference type="PRINTS" id="PR00598">
    <property type="entry name" value="HTHMARR"/>
</dbReference>
<dbReference type="InterPro" id="IPR000835">
    <property type="entry name" value="HTH_MarR-typ"/>
</dbReference>
<evidence type="ECO:0000256" key="2">
    <source>
        <dbReference type="ARBA" id="ARBA00023125"/>
    </source>
</evidence>
<evidence type="ECO:0000259" key="4">
    <source>
        <dbReference type="PROSITE" id="PS50995"/>
    </source>
</evidence>
<reference evidence="5 6" key="1">
    <citation type="submission" date="2014-03" db="EMBL/GenBank/DDBJ databases">
        <title>The draft genome sequence of Thioclava dalianensis DLFJ1-1.</title>
        <authorList>
            <person name="Lai Q."/>
            <person name="Shao Z."/>
        </authorList>
    </citation>
    <scope>NUCLEOTIDE SEQUENCE [LARGE SCALE GENOMIC DNA]</scope>
    <source>
        <strain evidence="5 6">DLFJ1-1</strain>
    </source>
</reference>
<keyword evidence="3" id="KW-0804">Transcription</keyword>
<dbReference type="PROSITE" id="PS50995">
    <property type="entry name" value="HTH_MARR_2"/>
    <property type="match status" value="1"/>
</dbReference>
<dbReference type="Proteomes" id="UP000027725">
    <property type="component" value="Unassembled WGS sequence"/>
</dbReference>
<gene>
    <name evidence="5" type="ORF">DL1_15650</name>
</gene>
<dbReference type="OrthoDB" id="582199at2"/>
<protein>
    <submittedName>
        <fullName evidence="5">MarR family transcriptional regulator</fullName>
    </submittedName>
</protein>
<dbReference type="Pfam" id="PF12802">
    <property type="entry name" value="MarR_2"/>
    <property type="match status" value="1"/>
</dbReference>
<dbReference type="SUPFAM" id="SSF46785">
    <property type="entry name" value="Winged helix' DNA-binding domain"/>
    <property type="match status" value="1"/>
</dbReference>
<dbReference type="SMART" id="SM00347">
    <property type="entry name" value="HTH_MARR"/>
    <property type="match status" value="1"/>
</dbReference>
<dbReference type="GO" id="GO:0006950">
    <property type="term" value="P:response to stress"/>
    <property type="evidence" value="ECO:0007669"/>
    <property type="project" value="TreeGrafter"/>
</dbReference>
<keyword evidence="2" id="KW-0238">DNA-binding</keyword>
<dbReference type="Gene3D" id="1.10.10.10">
    <property type="entry name" value="Winged helix-like DNA-binding domain superfamily/Winged helix DNA-binding domain"/>
    <property type="match status" value="1"/>
</dbReference>
<dbReference type="PROSITE" id="PS01117">
    <property type="entry name" value="HTH_MARR_1"/>
    <property type="match status" value="1"/>
</dbReference>
<evidence type="ECO:0000256" key="3">
    <source>
        <dbReference type="ARBA" id="ARBA00023163"/>
    </source>
</evidence>
<evidence type="ECO:0000313" key="5">
    <source>
        <dbReference type="EMBL" id="KEP70541.1"/>
    </source>
</evidence>
<proteinExistence type="predicted"/>
<dbReference type="RefSeq" id="WP_051693357.1">
    <property type="nucleotide sequence ID" value="NZ_FOVB01000002.1"/>
</dbReference>
<dbReference type="eggNOG" id="COG1846">
    <property type="taxonomic scope" value="Bacteria"/>
</dbReference>
<accession>A0A074TFM6</accession>
<feature type="domain" description="HTH marR-type" evidence="4">
    <location>
        <begin position="8"/>
        <end position="141"/>
    </location>
</feature>
<dbReference type="GO" id="GO:0003700">
    <property type="term" value="F:DNA-binding transcription factor activity"/>
    <property type="evidence" value="ECO:0007669"/>
    <property type="project" value="InterPro"/>
</dbReference>
<dbReference type="GO" id="GO:0003677">
    <property type="term" value="F:DNA binding"/>
    <property type="evidence" value="ECO:0007669"/>
    <property type="project" value="UniProtKB-KW"/>
</dbReference>
<dbReference type="EMBL" id="JHEH01000005">
    <property type="protein sequence ID" value="KEP70541.1"/>
    <property type="molecule type" value="Genomic_DNA"/>
</dbReference>
<comment type="caution">
    <text evidence="5">The sequence shown here is derived from an EMBL/GenBank/DDBJ whole genome shotgun (WGS) entry which is preliminary data.</text>
</comment>
<dbReference type="InterPro" id="IPR036388">
    <property type="entry name" value="WH-like_DNA-bd_sf"/>
</dbReference>